<keyword evidence="1" id="KW-0812">Transmembrane</keyword>
<evidence type="ECO:0000313" key="5">
    <source>
        <dbReference type="Proteomes" id="UP000279307"/>
    </source>
</evidence>
<keyword evidence="4" id="KW-1185">Reference proteome</keyword>
<dbReference type="EMBL" id="QOIP01000009">
    <property type="protein sequence ID" value="RLU18974.1"/>
    <property type="molecule type" value="Genomic_DNA"/>
</dbReference>
<protein>
    <recommendedName>
        <fullName evidence="6">Transmembrane protein</fullName>
    </recommendedName>
</protein>
<reference evidence="2 4" key="1">
    <citation type="journal article" date="2014" name="Curr. Biol.">
        <title>The genome of the clonal raider ant Cerapachys biroi.</title>
        <authorList>
            <person name="Oxley P.R."/>
            <person name="Ji L."/>
            <person name="Fetter-Pruneda I."/>
            <person name="McKenzie S.K."/>
            <person name="Li C."/>
            <person name="Hu H."/>
            <person name="Zhang G."/>
            <person name="Kronauer D.J."/>
        </authorList>
    </citation>
    <scope>NUCLEOTIDE SEQUENCE [LARGE SCALE GENOMIC DNA]</scope>
</reference>
<name>A0A026WHL1_OOCBI</name>
<feature type="transmembrane region" description="Helical" evidence="1">
    <location>
        <begin position="6"/>
        <end position="24"/>
    </location>
</feature>
<reference evidence="3 5" key="2">
    <citation type="journal article" date="2018" name="Genome Res.">
        <title>The genomic architecture and molecular evolution of ant odorant receptors.</title>
        <authorList>
            <person name="McKenzie S.K."/>
            <person name="Kronauer D.J.C."/>
        </authorList>
    </citation>
    <scope>NUCLEOTIDE SEQUENCE [LARGE SCALE GENOMIC DNA]</scope>
    <source>
        <strain evidence="3">Clonal line C1</strain>
    </source>
</reference>
<gene>
    <name evidence="3" type="ORF">DMN91_009332</name>
    <name evidence="2" type="ORF">X777_03801</name>
</gene>
<proteinExistence type="predicted"/>
<evidence type="ECO:0000256" key="1">
    <source>
        <dbReference type="SAM" id="Phobius"/>
    </source>
</evidence>
<organism evidence="2 4">
    <name type="scientific">Ooceraea biroi</name>
    <name type="common">Clonal raider ant</name>
    <name type="synonym">Cerapachys biroi</name>
    <dbReference type="NCBI Taxonomy" id="2015173"/>
    <lineage>
        <taxon>Eukaryota</taxon>
        <taxon>Metazoa</taxon>
        <taxon>Ecdysozoa</taxon>
        <taxon>Arthropoda</taxon>
        <taxon>Hexapoda</taxon>
        <taxon>Insecta</taxon>
        <taxon>Pterygota</taxon>
        <taxon>Neoptera</taxon>
        <taxon>Endopterygota</taxon>
        <taxon>Hymenoptera</taxon>
        <taxon>Apocrita</taxon>
        <taxon>Aculeata</taxon>
        <taxon>Formicoidea</taxon>
        <taxon>Formicidae</taxon>
        <taxon>Dorylinae</taxon>
        <taxon>Ooceraea</taxon>
    </lineage>
</organism>
<accession>A0A026WHL1</accession>
<evidence type="ECO:0000313" key="2">
    <source>
        <dbReference type="EMBL" id="EZA55547.1"/>
    </source>
</evidence>
<evidence type="ECO:0008006" key="6">
    <source>
        <dbReference type="Google" id="ProtNLM"/>
    </source>
</evidence>
<evidence type="ECO:0000313" key="3">
    <source>
        <dbReference type="EMBL" id="RLU18974.1"/>
    </source>
</evidence>
<dbReference type="Proteomes" id="UP000279307">
    <property type="component" value="Chromosome 9"/>
</dbReference>
<keyword evidence="1" id="KW-0472">Membrane</keyword>
<sequence>MARWWPYNTIIVSSIFVISWYWTVFHGKKSRTDEAIEEGVFNLRQIVDFFTRIRLVCPFHTINCAHNAPLTSWDNKGPYSQNIPIGPGTAEQISNESTLEETNVTRCTCAACSNSDVNDRNASDGTGNIHNSIPSAIVHVANSTDLTNRTVKINLREFTNVRVLREANTFQVSASNIHPSADNRSANLVISGGIDEINITVPTIVSTTVDTSSPPVVQTQAQTRIFRNRTRNTRSKNKEENAKS</sequence>
<evidence type="ECO:0000313" key="4">
    <source>
        <dbReference type="Proteomes" id="UP000053097"/>
    </source>
</evidence>
<reference evidence="3" key="3">
    <citation type="submission" date="2018-07" db="EMBL/GenBank/DDBJ databases">
        <authorList>
            <person name="Mckenzie S.K."/>
            <person name="Kronauer D.J.C."/>
        </authorList>
    </citation>
    <scope>NUCLEOTIDE SEQUENCE</scope>
    <source>
        <strain evidence="3">Clonal line C1</strain>
    </source>
</reference>
<dbReference type="Proteomes" id="UP000053097">
    <property type="component" value="Unassembled WGS sequence"/>
</dbReference>
<dbReference type="AlphaFoldDB" id="A0A026WHL1"/>
<dbReference type="EMBL" id="KK107199">
    <property type="protein sequence ID" value="EZA55547.1"/>
    <property type="molecule type" value="Genomic_DNA"/>
</dbReference>
<keyword evidence="1" id="KW-1133">Transmembrane helix</keyword>